<name>A0A437MZI3_9SPHI</name>
<dbReference type="EMBL" id="SACK01000001">
    <property type="protein sequence ID" value="RVU03067.1"/>
    <property type="molecule type" value="Genomic_DNA"/>
</dbReference>
<organism evidence="3 4">
    <name type="scientific">Mucilaginibacter limnophilus</name>
    <dbReference type="NCBI Taxonomy" id="1932778"/>
    <lineage>
        <taxon>Bacteria</taxon>
        <taxon>Pseudomonadati</taxon>
        <taxon>Bacteroidota</taxon>
        <taxon>Sphingobacteriia</taxon>
        <taxon>Sphingobacteriales</taxon>
        <taxon>Sphingobacteriaceae</taxon>
        <taxon>Mucilaginibacter</taxon>
    </lineage>
</organism>
<dbReference type="Pfam" id="PF14317">
    <property type="entry name" value="YcxB"/>
    <property type="match status" value="1"/>
</dbReference>
<dbReference type="RefSeq" id="WP_127703432.1">
    <property type="nucleotide sequence ID" value="NZ_SACK01000001.1"/>
</dbReference>
<accession>A0A437MZI3</accession>
<dbReference type="AlphaFoldDB" id="A0A437MZI3"/>
<dbReference type="InterPro" id="IPR025588">
    <property type="entry name" value="YcxB-like_C"/>
</dbReference>
<proteinExistence type="predicted"/>
<protein>
    <submittedName>
        <fullName evidence="3">YcxB family protein</fullName>
    </submittedName>
</protein>
<dbReference type="OrthoDB" id="1255135at2"/>
<reference evidence="3 4" key="1">
    <citation type="submission" date="2019-01" db="EMBL/GenBank/DDBJ databases">
        <authorList>
            <person name="Chen W.-M."/>
        </authorList>
    </citation>
    <scope>NUCLEOTIDE SEQUENCE [LARGE SCALE GENOMIC DNA]</scope>
    <source>
        <strain evidence="3 4">YBJ-36</strain>
    </source>
</reference>
<evidence type="ECO:0000256" key="1">
    <source>
        <dbReference type="SAM" id="Phobius"/>
    </source>
</evidence>
<keyword evidence="1" id="KW-1133">Transmembrane helix</keyword>
<gene>
    <name evidence="3" type="ORF">EOD41_03805</name>
</gene>
<evidence type="ECO:0000259" key="2">
    <source>
        <dbReference type="Pfam" id="PF14317"/>
    </source>
</evidence>
<feature type="transmembrane region" description="Helical" evidence="1">
    <location>
        <begin position="33"/>
        <end position="50"/>
    </location>
</feature>
<keyword evidence="1" id="KW-0812">Transmembrane</keyword>
<evidence type="ECO:0000313" key="4">
    <source>
        <dbReference type="Proteomes" id="UP000282759"/>
    </source>
</evidence>
<feature type="domain" description="YcxB-like C-terminal" evidence="2">
    <location>
        <begin position="103"/>
        <end position="148"/>
    </location>
</feature>
<keyword evidence="1" id="KW-0472">Membrane</keyword>
<feature type="transmembrane region" description="Helical" evidence="1">
    <location>
        <begin position="56"/>
        <end position="75"/>
    </location>
</feature>
<comment type="caution">
    <text evidence="3">The sequence shown here is derived from an EMBL/GenBank/DDBJ whole genome shotgun (WGS) entry which is preliminary data.</text>
</comment>
<dbReference type="Proteomes" id="UP000282759">
    <property type="component" value="Unassembled WGS sequence"/>
</dbReference>
<keyword evidence="4" id="KW-1185">Reference proteome</keyword>
<sequence>MTYTYILTKADHVTYLLHNASTKKSVKKQLSSSWAWISLAFTLIGILFYLSQDTALAITFFGIAITAFLFYPYYLKQRYVKHYTKHVNEVYKDKDATSVYMEITDDELIAGTDKGESKIRLSAIENIAETGQHLFVYISGGQGLIIPKTIPDFNAIKSDMESIAKRLKIPYQTDLEWRWK</sequence>
<evidence type="ECO:0000313" key="3">
    <source>
        <dbReference type="EMBL" id="RVU03067.1"/>
    </source>
</evidence>